<feature type="compositionally biased region" description="Polar residues" evidence="10">
    <location>
        <begin position="801"/>
        <end position="816"/>
    </location>
</feature>
<dbReference type="Gene3D" id="1.20.1560.10">
    <property type="entry name" value="ABC transporter type 1, transmembrane domain"/>
    <property type="match status" value="2"/>
</dbReference>
<dbReference type="GO" id="GO:0016887">
    <property type="term" value="F:ATP hydrolysis activity"/>
    <property type="evidence" value="ECO:0007669"/>
    <property type="project" value="InterPro"/>
</dbReference>
<dbReference type="CDD" id="cd03250">
    <property type="entry name" value="ABCC_MRP_domain1"/>
    <property type="match status" value="1"/>
</dbReference>
<dbReference type="STRING" id="1231657.A0A1Y1Y0V0"/>
<evidence type="ECO:0000259" key="13">
    <source>
        <dbReference type="PROSITE" id="PS50929"/>
    </source>
</evidence>
<evidence type="ECO:0000313" key="15">
    <source>
        <dbReference type="Proteomes" id="UP000193144"/>
    </source>
</evidence>
<feature type="transmembrane region" description="Helical" evidence="11">
    <location>
        <begin position="405"/>
        <end position="426"/>
    </location>
</feature>
<feature type="domain" description="ABC transporter" evidence="12">
    <location>
        <begin position="1180"/>
        <end position="1431"/>
    </location>
</feature>
<evidence type="ECO:0000256" key="10">
    <source>
        <dbReference type="SAM" id="MobiDB-lite"/>
    </source>
</evidence>
<dbReference type="GO" id="GO:0140359">
    <property type="term" value="F:ABC-type transporter activity"/>
    <property type="evidence" value="ECO:0007669"/>
    <property type="project" value="InterPro"/>
</dbReference>
<feature type="transmembrane region" description="Helical" evidence="11">
    <location>
        <begin position="901"/>
        <end position="927"/>
    </location>
</feature>
<dbReference type="InterPro" id="IPR003439">
    <property type="entry name" value="ABC_transporter-like_ATP-bd"/>
</dbReference>
<dbReference type="FunFam" id="1.20.1560.10:FF:000055">
    <property type="entry name" value="ABC multidrug transporter (Eurofung)"/>
    <property type="match status" value="1"/>
</dbReference>
<dbReference type="CDD" id="cd18580">
    <property type="entry name" value="ABC_6TM_ABCC_D2"/>
    <property type="match status" value="1"/>
</dbReference>
<dbReference type="SUPFAM" id="SSF52540">
    <property type="entry name" value="P-loop containing nucleoside triphosphate hydrolases"/>
    <property type="match status" value="2"/>
</dbReference>
<dbReference type="InterPro" id="IPR027417">
    <property type="entry name" value="P-loop_NTPase"/>
</dbReference>
<dbReference type="InterPro" id="IPR044726">
    <property type="entry name" value="ABCC_6TM_D2"/>
</dbReference>
<evidence type="ECO:0000256" key="8">
    <source>
        <dbReference type="ARBA" id="ARBA00023136"/>
    </source>
</evidence>
<feature type="transmembrane region" description="Helical" evidence="11">
    <location>
        <begin position="381"/>
        <end position="399"/>
    </location>
</feature>
<evidence type="ECO:0000256" key="1">
    <source>
        <dbReference type="ARBA" id="ARBA00004141"/>
    </source>
</evidence>
<feature type="domain" description="ABC transporter" evidence="12">
    <location>
        <begin position="578"/>
        <end position="806"/>
    </location>
</feature>
<feature type="region of interest" description="Disordered" evidence="10">
    <location>
        <begin position="801"/>
        <end position="837"/>
    </location>
</feature>
<dbReference type="GO" id="GO:0005524">
    <property type="term" value="F:ATP binding"/>
    <property type="evidence" value="ECO:0007669"/>
    <property type="project" value="UniProtKB-KW"/>
</dbReference>
<comment type="similarity">
    <text evidence="2">Belongs to the ABC transporter superfamily. ABCC family. Conjugate transporter (TC 3.A.1.208) subfamily.</text>
</comment>
<feature type="transmembrane region" description="Helical" evidence="11">
    <location>
        <begin position="27"/>
        <end position="44"/>
    </location>
</feature>
<keyword evidence="15" id="KW-1185">Reference proteome</keyword>
<dbReference type="InterPro" id="IPR036640">
    <property type="entry name" value="ABC1_TM_sf"/>
</dbReference>
<dbReference type="PROSITE" id="PS50929">
    <property type="entry name" value="ABC_TM1F"/>
    <property type="match status" value="2"/>
</dbReference>
<feature type="transmembrane region" description="Helical" evidence="11">
    <location>
        <begin position="65"/>
        <end position="83"/>
    </location>
</feature>
<accession>A0A1Y1Y0V0</accession>
<keyword evidence="6" id="KW-0067">ATP-binding</keyword>
<name>A0A1Y1Y0V0_9PLEO</name>
<dbReference type="PROSITE" id="PS00211">
    <property type="entry name" value="ABC_TRANSPORTER_1"/>
    <property type="match status" value="2"/>
</dbReference>
<feature type="transmembrane region" description="Helical" evidence="11">
    <location>
        <begin position="268"/>
        <end position="289"/>
    </location>
</feature>
<feature type="transmembrane region" description="Helical" evidence="11">
    <location>
        <begin position="309"/>
        <end position="330"/>
    </location>
</feature>
<evidence type="ECO:0000313" key="14">
    <source>
        <dbReference type="EMBL" id="ORX91633.1"/>
    </source>
</evidence>
<dbReference type="SUPFAM" id="SSF90123">
    <property type="entry name" value="ABC transporter transmembrane region"/>
    <property type="match status" value="2"/>
</dbReference>
<dbReference type="InterPro" id="IPR056227">
    <property type="entry name" value="TMD0_ABC"/>
</dbReference>
<dbReference type="InterPro" id="IPR011527">
    <property type="entry name" value="ABC1_TM_dom"/>
</dbReference>
<feature type="transmembrane region" description="Helical" evidence="11">
    <location>
        <begin position="858"/>
        <end position="881"/>
    </location>
</feature>
<reference evidence="14 15" key="1">
    <citation type="submission" date="2016-07" db="EMBL/GenBank/DDBJ databases">
        <title>Pervasive Adenine N6-methylation of Active Genes in Fungi.</title>
        <authorList>
            <consortium name="DOE Joint Genome Institute"/>
            <person name="Mondo S.J."/>
            <person name="Dannebaum R.O."/>
            <person name="Kuo R.C."/>
            <person name="Labutti K."/>
            <person name="Haridas S."/>
            <person name="Kuo A."/>
            <person name="Salamov A."/>
            <person name="Ahrendt S.R."/>
            <person name="Lipzen A."/>
            <person name="Sullivan W."/>
            <person name="Andreopoulos W.B."/>
            <person name="Clum A."/>
            <person name="Lindquist E."/>
            <person name="Daum C."/>
            <person name="Ramamoorthy G.K."/>
            <person name="Gryganskyi A."/>
            <person name="Culley D."/>
            <person name="Magnuson J.K."/>
            <person name="James T.Y."/>
            <person name="O'Malley M.A."/>
            <person name="Stajich J.E."/>
            <person name="Spatafora J.W."/>
            <person name="Visel A."/>
            <person name="Grigoriev I.V."/>
        </authorList>
    </citation>
    <scope>NUCLEOTIDE SEQUENCE [LARGE SCALE GENOMIC DNA]</scope>
    <source>
        <strain evidence="14 15">CBS 115471</strain>
    </source>
</reference>
<evidence type="ECO:0000256" key="9">
    <source>
        <dbReference type="ARBA" id="ARBA00023180"/>
    </source>
</evidence>
<feature type="transmembrane region" description="Helical" evidence="11">
    <location>
        <begin position="1090"/>
        <end position="1110"/>
    </location>
</feature>
<keyword evidence="9" id="KW-0325">Glycoprotein</keyword>
<dbReference type="Proteomes" id="UP000193144">
    <property type="component" value="Unassembled WGS sequence"/>
</dbReference>
<dbReference type="FunFam" id="3.40.50.300:FF:001854">
    <property type="entry name" value="ABC multidrug transporter (Eurofung)"/>
    <property type="match status" value="1"/>
</dbReference>
<organism evidence="14 15">
    <name type="scientific">Clohesyomyces aquaticus</name>
    <dbReference type="NCBI Taxonomy" id="1231657"/>
    <lineage>
        <taxon>Eukaryota</taxon>
        <taxon>Fungi</taxon>
        <taxon>Dikarya</taxon>
        <taxon>Ascomycota</taxon>
        <taxon>Pezizomycotina</taxon>
        <taxon>Dothideomycetes</taxon>
        <taxon>Pleosporomycetidae</taxon>
        <taxon>Pleosporales</taxon>
        <taxon>Lindgomycetaceae</taxon>
        <taxon>Clohesyomyces</taxon>
    </lineage>
</organism>
<evidence type="ECO:0000256" key="3">
    <source>
        <dbReference type="ARBA" id="ARBA00022448"/>
    </source>
</evidence>
<dbReference type="Pfam" id="PF00664">
    <property type="entry name" value="ABC_membrane"/>
    <property type="match status" value="1"/>
</dbReference>
<feature type="domain" description="ABC transmembrane type-1" evidence="13">
    <location>
        <begin position="276"/>
        <end position="543"/>
    </location>
</feature>
<gene>
    <name evidence="14" type="ORF">BCR34DRAFT_608959</name>
</gene>
<protein>
    <submittedName>
        <fullName evidence="14">Putative ABC multidrug transporter</fullName>
    </submittedName>
</protein>
<dbReference type="PANTHER" id="PTHR24223">
    <property type="entry name" value="ATP-BINDING CASSETTE SUB-FAMILY C"/>
    <property type="match status" value="1"/>
</dbReference>
<keyword evidence="3" id="KW-0813">Transport</keyword>
<dbReference type="FunFam" id="1.20.1560.10:FF:000066">
    <property type="entry name" value="ABC multidrug transporter (Eurofung)"/>
    <property type="match status" value="1"/>
</dbReference>
<evidence type="ECO:0000256" key="6">
    <source>
        <dbReference type="ARBA" id="ARBA00022840"/>
    </source>
</evidence>
<dbReference type="SMART" id="SM00382">
    <property type="entry name" value="AAA"/>
    <property type="match status" value="2"/>
</dbReference>
<dbReference type="InterPro" id="IPR017871">
    <property type="entry name" value="ABC_transporter-like_CS"/>
</dbReference>
<evidence type="ECO:0000259" key="12">
    <source>
        <dbReference type="PROSITE" id="PS50893"/>
    </source>
</evidence>
<feature type="transmembrane region" description="Helical" evidence="11">
    <location>
        <begin position="485"/>
        <end position="508"/>
    </location>
</feature>
<dbReference type="EMBL" id="MCFA01000446">
    <property type="protein sequence ID" value="ORX91633.1"/>
    <property type="molecule type" value="Genomic_DNA"/>
</dbReference>
<feature type="transmembrane region" description="Helical" evidence="11">
    <location>
        <begin position="89"/>
        <end position="113"/>
    </location>
</feature>
<proteinExistence type="inferred from homology"/>
<dbReference type="InterPro" id="IPR044746">
    <property type="entry name" value="ABCC_6TM_D1"/>
</dbReference>
<dbReference type="Pfam" id="PF00005">
    <property type="entry name" value="ABC_tran"/>
    <property type="match status" value="2"/>
</dbReference>
<dbReference type="PANTHER" id="PTHR24223:SF345">
    <property type="entry name" value="ABC MULTIDRUG TRANSPORTER (EUROFUNG)"/>
    <property type="match status" value="1"/>
</dbReference>
<keyword evidence="4 11" id="KW-0812">Transmembrane</keyword>
<feature type="domain" description="ABC transmembrane type-1" evidence="13">
    <location>
        <begin position="867"/>
        <end position="1143"/>
    </location>
</feature>
<evidence type="ECO:0000256" key="2">
    <source>
        <dbReference type="ARBA" id="ARBA00009726"/>
    </source>
</evidence>
<sequence>MPFNTERNVLLPLNGTRFDFNLQFEQLFFSIVPTTIFIVASLWRTLSQARKPKVVHAPKFQYIKLGALSVYLCLALALVILVASRHVHASSIFIAAVVLRLVAALPMMALSAVEHSRNPRPSTLLTAYLCLTPLLDAAQARTLFSSSTSPLERVYSRTFCAAVALKAVILVLEARQKSSWVHWTNDEKEHSPEETSGIFSLGVFFWLNKLFLAGYRTILTIDTLFPLDSSLDAEALHAKFSRKMNFTKLKGDRFGLAKVLVRTLKVPLLLPVFPRLALLGFTFSQPFFIETLLDYLAEPTHDPNIGYGLIGASFLIYSGIATSLAFTWYFHHRLRIMVRSILVPEVFIKATKVRVGAADGGAALTLMSTDVERIRMGFRTLHELWACLVQVALAAWMLYQRLGVVFVAAIGLVVVCFACLGVLINFTGDSQRAWMAGVQTRVGLTATVIASMKNLKISGLSATVGDFVQKFRIDELAAGARYRRIWITAALFGFIPLLMAPPLVFAFAQRTLDTSSVFTSLSFLTLMTVPLSQIFQAVPEIVSGFACLSRIQAFLECETRQDVRQVLVDAEDLPEVELAVKDAKFGWEADKFVLRNVNFSVARHSLTLVVGPVGSGKSTLCRALLGEMPFSEGFVMVRTHHSHVGYCDQTAFLFNGSVRDNIVAFSAFDPARYAEVIRATALSYDFTMLPQGDGTNVGSDGITLSGGQKQRVSLARALYLQADLLVLDDVFSGLDAETEEHVFDQVFGPQGLLQRQGTTVVLCTHSVRHLPSAHHIIVLGDGTIVAQGSFDQLRHSQGFHQYASSQKSTPATSTEPQLDPRPHLPPTGITGKASPAPITDGARQVGDRMVYKHYIKSMGLSLAVCCALFASLWGTLTNFPTVWLTFWTDGMKSAYREHSDFYYIGIYGLLQACAAIALLLLGIAIFITSVKRAGANIHREALDTLIRAPLAFFTKTDTGIVTNLFSQDLNLIDTELPEATLFTLVTLAQAVGQMAVMLTSSAYLAISYPFLGAMLYVVQRFYLRTSRQIRLLDLEAKSPLYTHFLDTVKSVTTLRAFGFLPDDVQKNLRLIGSSQRPAYMLLIIQEWLNLVLNVVVMIMAVILTTLAVRLHSKSGFAGASLYSLLTLGENLSGIVIFWTKLETSLGAIARLKAFGENVIHEDTDEEDIVPSEQWPRSGVVALKGVSASYEEQGEGESSPRLALRDIHLTIASGERVAICGRTGSGKSSLIALLLKLINPLPETADNATIDDTPLRRLNRLALRQRIIAVPQEAVFLPDGCTFRTNVDPSGVSTAAECEDVLATVGLWDFVVERGGLDSGMSAGTLSAGQRQLISVGRALLRQRVRARQQVYGGILLLDEVSSSVDADTERVMQEIIRSEYRGYTVIAVSHRLDMIMDFDRVVVMDAGEIVEIGNPVELAEEVGTRFGDLVRAAKDDK</sequence>
<dbReference type="InterPro" id="IPR050173">
    <property type="entry name" value="ABC_transporter_C-like"/>
</dbReference>
<evidence type="ECO:0000256" key="11">
    <source>
        <dbReference type="SAM" id="Phobius"/>
    </source>
</evidence>
<keyword evidence="8 11" id="KW-0472">Membrane</keyword>
<keyword evidence="7 11" id="KW-1133">Transmembrane helix</keyword>
<dbReference type="PROSITE" id="PS50893">
    <property type="entry name" value="ABC_TRANSPORTER_2"/>
    <property type="match status" value="2"/>
</dbReference>
<feature type="transmembrane region" description="Helical" evidence="11">
    <location>
        <begin position="1002"/>
        <end position="1023"/>
    </location>
</feature>
<dbReference type="OrthoDB" id="6500128at2759"/>
<comment type="caution">
    <text evidence="14">The sequence shown here is derived from an EMBL/GenBank/DDBJ whole genome shotgun (WGS) entry which is preliminary data.</text>
</comment>
<evidence type="ECO:0000256" key="5">
    <source>
        <dbReference type="ARBA" id="ARBA00022741"/>
    </source>
</evidence>
<dbReference type="InterPro" id="IPR003593">
    <property type="entry name" value="AAA+_ATPase"/>
</dbReference>
<keyword evidence="5" id="KW-0547">Nucleotide-binding</keyword>
<dbReference type="Gene3D" id="3.40.50.300">
    <property type="entry name" value="P-loop containing nucleotide triphosphate hydrolases"/>
    <property type="match status" value="2"/>
</dbReference>
<evidence type="ECO:0000256" key="4">
    <source>
        <dbReference type="ARBA" id="ARBA00022692"/>
    </source>
</evidence>
<dbReference type="CDD" id="cd18579">
    <property type="entry name" value="ABC_6TM_ABCC_D1"/>
    <property type="match status" value="1"/>
</dbReference>
<comment type="subcellular location">
    <subcellularLocation>
        <location evidence="1">Membrane</location>
        <topology evidence="1">Multi-pass membrane protein</topology>
    </subcellularLocation>
</comment>
<evidence type="ECO:0000256" key="7">
    <source>
        <dbReference type="ARBA" id="ARBA00022989"/>
    </source>
</evidence>
<dbReference type="GO" id="GO:0016020">
    <property type="term" value="C:membrane"/>
    <property type="evidence" value="ECO:0007669"/>
    <property type="project" value="UniProtKB-SubCell"/>
</dbReference>
<dbReference type="Pfam" id="PF24357">
    <property type="entry name" value="TMD0_ABC"/>
    <property type="match status" value="1"/>
</dbReference>